<sequence length="247" mass="28405">MKRYIQSLLLLIVLSSCSNELNFENKKFNKKSTLLCKQNCTEIKVTIPIAKSNGRVADSINKKIFSIVKELVYLDEKPLTKEDYEALVSSFIQTFETTKEAFPDSTFGWEANIEGTIKYQSENLINIEIDHYTFTGGAHGYEGLQSLLFDPKTGKTIPIDKLFQNLVELKKMVEKKFRVKYQIPQKGSINQTGYLFEDETFQLPKNIIFTNDGLLFHYNQYEAAAYVEGPKTLFIPYASLKNYLILK</sequence>
<evidence type="ECO:0008006" key="5">
    <source>
        <dbReference type="Google" id="ProtNLM"/>
    </source>
</evidence>
<gene>
    <name evidence="3" type="ORF">FLB_22840</name>
</gene>
<evidence type="ECO:0000313" key="3">
    <source>
        <dbReference type="EMBL" id="OAZ03495.1"/>
    </source>
</evidence>
<comment type="caution">
    <text evidence="3">The sequence shown here is derived from an EMBL/GenBank/DDBJ whole genome shotgun (WGS) entry which is preliminary data.</text>
</comment>
<dbReference type="RefSeq" id="WP_064716048.1">
    <property type="nucleotide sequence ID" value="NZ_JMTM01000060.1"/>
</dbReference>
<dbReference type="PROSITE" id="PS51257">
    <property type="entry name" value="PROKAR_LIPOPROTEIN"/>
    <property type="match status" value="1"/>
</dbReference>
<dbReference type="AlphaFoldDB" id="A0A199XPB8"/>
<feature type="domain" description="Deacetylase PdaC" evidence="2">
    <location>
        <begin position="37"/>
        <end position="141"/>
    </location>
</feature>
<dbReference type="Pfam" id="PF13739">
    <property type="entry name" value="PdaC"/>
    <property type="match status" value="1"/>
</dbReference>
<dbReference type="Pfam" id="PF11738">
    <property type="entry name" value="DUF3298"/>
    <property type="match status" value="1"/>
</dbReference>
<protein>
    <recommendedName>
        <fullName evidence="5">DUF3298/DUF4163 domain-containing protein</fullName>
    </recommendedName>
</protein>
<dbReference type="EMBL" id="JMTM01000060">
    <property type="protein sequence ID" value="OAZ03495.1"/>
    <property type="molecule type" value="Genomic_DNA"/>
</dbReference>
<dbReference type="PATRIC" id="fig|29536.5.peg.2383"/>
<dbReference type="InterPro" id="IPR025303">
    <property type="entry name" value="PdaC"/>
</dbReference>
<evidence type="ECO:0000259" key="1">
    <source>
        <dbReference type="Pfam" id="PF11738"/>
    </source>
</evidence>
<reference evidence="3 4" key="1">
    <citation type="submission" date="2016-06" db="EMBL/GenBank/DDBJ databases">
        <title>Draft genome sequence of Flavobacterium succinicans strain DD5b.</title>
        <authorList>
            <person name="Poehlein A."/>
            <person name="Daniel R."/>
            <person name="Simeonova D.D."/>
        </authorList>
    </citation>
    <scope>NUCLEOTIDE SEQUENCE [LARGE SCALE GENOMIC DNA]</scope>
    <source>
        <strain evidence="3 4">DD5b</strain>
    </source>
</reference>
<accession>A0A199XPB8</accession>
<keyword evidence="4" id="KW-1185">Reference proteome</keyword>
<dbReference type="Gene3D" id="3.90.640.20">
    <property type="entry name" value="Heat-shock cognate protein, ATPase"/>
    <property type="match status" value="1"/>
</dbReference>
<evidence type="ECO:0000259" key="2">
    <source>
        <dbReference type="Pfam" id="PF13739"/>
    </source>
</evidence>
<dbReference type="Gene3D" id="3.30.565.40">
    <property type="entry name" value="Fervidobacterium nodosum Rt17-B1 like"/>
    <property type="match status" value="1"/>
</dbReference>
<evidence type="ECO:0000313" key="4">
    <source>
        <dbReference type="Proteomes" id="UP000093807"/>
    </source>
</evidence>
<dbReference type="OrthoDB" id="594879at2"/>
<dbReference type="InterPro" id="IPR037126">
    <property type="entry name" value="PdaC/RsiV-like_sf"/>
</dbReference>
<organism evidence="3 4">
    <name type="scientific">Flavobacterium succinicans</name>
    <dbReference type="NCBI Taxonomy" id="29536"/>
    <lineage>
        <taxon>Bacteria</taxon>
        <taxon>Pseudomonadati</taxon>
        <taxon>Bacteroidota</taxon>
        <taxon>Flavobacteriia</taxon>
        <taxon>Flavobacteriales</taxon>
        <taxon>Flavobacteriaceae</taxon>
        <taxon>Flavobacterium</taxon>
    </lineage>
</organism>
<dbReference type="Proteomes" id="UP000093807">
    <property type="component" value="Unassembled WGS sequence"/>
</dbReference>
<feature type="domain" description="DUF3298" evidence="1">
    <location>
        <begin position="166"/>
        <end position="237"/>
    </location>
</feature>
<proteinExistence type="predicted"/>
<name>A0A199XPB8_9FLAO</name>
<dbReference type="InterPro" id="IPR021729">
    <property type="entry name" value="DUF3298"/>
</dbReference>